<evidence type="ECO:0000313" key="2">
    <source>
        <dbReference type="EMBL" id="CAI4034087.1"/>
    </source>
</evidence>
<protein>
    <submittedName>
        <fullName evidence="2">Uncharacterized protein</fullName>
    </submittedName>
</protein>
<evidence type="ECO:0000313" key="3">
    <source>
        <dbReference type="Proteomes" id="UP001179121"/>
    </source>
</evidence>
<keyword evidence="1" id="KW-0812">Transmembrane</keyword>
<accession>A0AA86N3N9</accession>
<keyword evidence="1" id="KW-0472">Membrane</keyword>
<dbReference type="AlphaFoldDB" id="A0AA86N3N9"/>
<reference evidence="2" key="1">
    <citation type="submission" date="2022-10" db="EMBL/GenBank/DDBJ databases">
        <authorList>
            <person name="Koch H."/>
        </authorList>
    </citation>
    <scope>NUCLEOTIDE SEQUENCE</scope>
    <source>
        <strain evidence="2">DNF</strain>
    </source>
</reference>
<name>A0AA86N3N9_9BACT</name>
<dbReference type="Proteomes" id="UP001179121">
    <property type="component" value="Chromosome"/>
</dbReference>
<dbReference type="KEGG" id="nti:DNFV4_04531"/>
<feature type="transmembrane region" description="Helical" evidence="1">
    <location>
        <begin position="74"/>
        <end position="95"/>
    </location>
</feature>
<sequence>MVTGSIVLAWFFFFLKADEDGFLFLDHVNLVFHEAGHVIFGLLGSTLELYGGTMGQLAMPAIVWMAVWRQRDTVACAIAGVWFFENFVNIARYVADAREQVLPLAGGGAHDWAEILARWGLLMSDQLIAQRVALVGWVGMVASWGWLGWHWWSRSRSDDTSVS</sequence>
<keyword evidence="1" id="KW-1133">Transmembrane helix</keyword>
<evidence type="ECO:0000256" key="1">
    <source>
        <dbReference type="SAM" id="Phobius"/>
    </source>
</evidence>
<dbReference type="EMBL" id="OX365700">
    <property type="protein sequence ID" value="CAI4034087.1"/>
    <property type="molecule type" value="Genomic_DNA"/>
</dbReference>
<gene>
    <name evidence="2" type="ORF">DNFV4_04531</name>
</gene>
<keyword evidence="3" id="KW-1185">Reference proteome</keyword>
<proteinExistence type="predicted"/>
<feature type="transmembrane region" description="Helical" evidence="1">
    <location>
        <begin position="128"/>
        <end position="147"/>
    </location>
</feature>
<organism evidence="2 3">
    <name type="scientific">Nitrospira tepida</name>
    <dbReference type="NCBI Taxonomy" id="2973512"/>
    <lineage>
        <taxon>Bacteria</taxon>
        <taxon>Pseudomonadati</taxon>
        <taxon>Nitrospirota</taxon>
        <taxon>Nitrospiria</taxon>
        <taxon>Nitrospirales</taxon>
        <taxon>Nitrospiraceae</taxon>
        <taxon>Nitrospira</taxon>
    </lineage>
</organism>